<keyword evidence="8 10" id="KW-0472">Membrane</keyword>
<dbReference type="PANTHER" id="PTHR30266">
    <property type="entry name" value="MECHANOSENSITIVE CHANNEL MSCL"/>
    <property type="match status" value="1"/>
</dbReference>
<dbReference type="InterPro" id="IPR037673">
    <property type="entry name" value="MSC/AndL"/>
</dbReference>
<evidence type="ECO:0000256" key="5">
    <source>
        <dbReference type="ARBA" id="ARBA00022692"/>
    </source>
</evidence>
<dbReference type="PANTHER" id="PTHR30266:SF2">
    <property type="entry name" value="LARGE-CONDUCTANCE MECHANOSENSITIVE CHANNEL"/>
    <property type="match status" value="1"/>
</dbReference>
<evidence type="ECO:0000256" key="6">
    <source>
        <dbReference type="ARBA" id="ARBA00022989"/>
    </source>
</evidence>
<comment type="subcellular location">
    <subcellularLocation>
        <location evidence="1 10">Cell membrane</location>
        <topology evidence="1 10">Multi-pass membrane protein</topology>
    </subcellularLocation>
</comment>
<comment type="subunit">
    <text evidence="10">Homopentamer.</text>
</comment>
<sequence length="128" mass="13593">MGFVKEFKEFAIKGNVIDLAVAVVIGAAFGKIVSSLVDDIITPAILTPALKAAHLTNLSELVIPGTAIKYGNFLSQIISFLIVAVALFLIIKGINATKKKEEAAPAAPPAPTKEEILLTEIRDLLARK</sequence>
<keyword evidence="12" id="KW-1185">Reference proteome</keyword>
<evidence type="ECO:0000256" key="8">
    <source>
        <dbReference type="ARBA" id="ARBA00023136"/>
    </source>
</evidence>
<evidence type="ECO:0000256" key="9">
    <source>
        <dbReference type="ARBA" id="ARBA00023303"/>
    </source>
</evidence>
<evidence type="ECO:0000256" key="2">
    <source>
        <dbReference type="ARBA" id="ARBA00007254"/>
    </source>
</evidence>
<evidence type="ECO:0000256" key="4">
    <source>
        <dbReference type="ARBA" id="ARBA00022475"/>
    </source>
</evidence>
<dbReference type="NCBIfam" id="TIGR00220">
    <property type="entry name" value="mscL"/>
    <property type="match status" value="1"/>
</dbReference>
<dbReference type="InterPro" id="IPR001185">
    <property type="entry name" value="MS_channel"/>
</dbReference>
<dbReference type="PROSITE" id="PS01327">
    <property type="entry name" value="MSCL"/>
    <property type="match status" value="1"/>
</dbReference>
<dbReference type="GO" id="GO:0005886">
    <property type="term" value="C:plasma membrane"/>
    <property type="evidence" value="ECO:0007669"/>
    <property type="project" value="UniProtKB-SubCell"/>
</dbReference>
<evidence type="ECO:0000256" key="7">
    <source>
        <dbReference type="ARBA" id="ARBA00023065"/>
    </source>
</evidence>
<keyword evidence="9 10" id="KW-0407">Ion channel</keyword>
<dbReference type="AlphaFoldDB" id="A0A7D4TKW0"/>
<keyword evidence="6 10" id="KW-1133">Transmembrane helix</keyword>
<dbReference type="RefSeq" id="WP_173413769.1">
    <property type="nucleotide sequence ID" value="NZ_CP054139.1"/>
</dbReference>
<evidence type="ECO:0000313" key="12">
    <source>
        <dbReference type="Proteomes" id="UP000505355"/>
    </source>
</evidence>
<dbReference type="InterPro" id="IPR036019">
    <property type="entry name" value="MscL_channel"/>
</dbReference>
<dbReference type="Proteomes" id="UP000505355">
    <property type="component" value="Chromosome"/>
</dbReference>
<keyword evidence="7 10" id="KW-0406">Ion transport</keyword>
<evidence type="ECO:0000313" key="11">
    <source>
        <dbReference type="EMBL" id="QKJ29073.1"/>
    </source>
</evidence>
<keyword evidence="3 10" id="KW-0813">Transport</keyword>
<dbReference type="Gene3D" id="1.10.1200.120">
    <property type="entry name" value="Large-conductance mechanosensitive channel, MscL, domain 1"/>
    <property type="match status" value="1"/>
</dbReference>
<dbReference type="PRINTS" id="PR01264">
    <property type="entry name" value="MECHCHANNEL"/>
</dbReference>
<keyword evidence="4 10" id="KW-1003">Cell membrane</keyword>
<proteinExistence type="inferred from homology"/>
<evidence type="ECO:0000256" key="1">
    <source>
        <dbReference type="ARBA" id="ARBA00004651"/>
    </source>
</evidence>
<feature type="transmembrane region" description="Helical" evidence="10">
    <location>
        <begin position="73"/>
        <end position="91"/>
    </location>
</feature>
<dbReference type="KEGG" id="mmab:HQ865_04665"/>
<reference evidence="11 12" key="1">
    <citation type="submission" date="2020-05" db="EMBL/GenBank/DDBJ databases">
        <title>Mucilaginibacter mali sp. nov.</title>
        <authorList>
            <person name="Kim H.S."/>
            <person name="Lee K.C."/>
            <person name="Suh M.K."/>
            <person name="Kim J.-S."/>
            <person name="Han K.-I."/>
            <person name="Eom M.K."/>
            <person name="Shin Y.K."/>
            <person name="Lee J.-S."/>
        </authorList>
    </citation>
    <scope>NUCLEOTIDE SEQUENCE [LARGE SCALE GENOMIC DNA]</scope>
    <source>
        <strain evidence="11 12">G2-14</strain>
    </source>
</reference>
<dbReference type="EMBL" id="CP054139">
    <property type="protein sequence ID" value="QKJ29073.1"/>
    <property type="molecule type" value="Genomic_DNA"/>
</dbReference>
<feature type="transmembrane region" description="Helical" evidence="10">
    <location>
        <begin position="12"/>
        <end position="33"/>
    </location>
</feature>
<dbReference type="Pfam" id="PF01741">
    <property type="entry name" value="MscL"/>
    <property type="match status" value="1"/>
</dbReference>
<dbReference type="GO" id="GO:0008381">
    <property type="term" value="F:mechanosensitive monoatomic ion channel activity"/>
    <property type="evidence" value="ECO:0007669"/>
    <property type="project" value="UniProtKB-UniRule"/>
</dbReference>
<comment type="function">
    <text evidence="10">Channel that opens in response to stretch forces in the membrane lipid bilayer. May participate in the regulation of osmotic pressure changes within the cell.</text>
</comment>
<dbReference type="NCBIfam" id="NF001843">
    <property type="entry name" value="PRK00567.1-4"/>
    <property type="match status" value="1"/>
</dbReference>
<dbReference type="SUPFAM" id="SSF81330">
    <property type="entry name" value="Gated mechanosensitive channel"/>
    <property type="match status" value="1"/>
</dbReference>
<accession>A0A7D4TKW0</accession>
<gene>
    <name evidence="10 11" type="primary">mscL</name>
    <name evidence="11" type="ORF">HQ865_04665</name>
</gene>
<dbReference type="HAMAP" id="MF_00115">
    <property type="entry name" value="MscL"/>
    <property type="match status" value="1"/>
</dbReference>
<evidence type="ECO:0000256" key="3">
    <source>
        <dbReference type="ARBA" id="ARBA00022448"/>
    </source>
</evidence>
<evidence type="ECO:0000256" key="10">
    <source>
        <dbReference type="HAMAP-Rule" id="MF_00115"/>
    </source>
</evidence>
<protein>
    <recommendedName>
        <fullName evidence="10">Large-conductance mechanosensitive channel</fullName>
    </recommendedName>
</protein>
<name>A0A7D4TKW0_9SPHI</name>
<keyword evidence="5 10" id="KW-0812">Transmembrane</keyword>
<organism evidence="11 12">
    <name type="scientific">Mucilaginibacter mali</name>
    <dbReference type="NCBI Taxonomy" id="2740462"/>
    <lineage>
        <taxon>Bacteria</taxon>
        <taxon>Pseudomonadati</taxon>
        <taxon>Bacteroidota</taxon>
        <taxon>Sphingobacteriia</taxon>
        <taxon>Sphingobacteriales</taxon>
        <taxon>Sphingobacteriaceae</taxon>
        <taxon>Mucilaginibacter</taxon>
    </lineage>
</organism>
<dbReference type="InterPro" id="IPR019823">
    <property type="entry name" value="Mechanosensitive_channel_CS"/>
</dbReference>
<comment type="similarity">
    <text evidence="2 10">Belongs to the MscL family.</text>
</comment>